<organism evidence="15 16">
    <name type="scientific">Bugula neritina</name>
    <name type="common">Brown bryozoan</name>
    <name type="synonym">Sertularia neritina</name>
    <dbReference type="NCBI Taxonomy" id="10212"/>
    <lineage>
        <taxon>Eukaryota</taxon>
        <taxon>Metazoa</taxon>
        <taxon>Spiralia</taxon>
        <taxon>Lophotrochozoa</taxon>
        <taxon>Bryozoa</taxon>
        <taxon>Gymnolaemata</taxon>
        <taxon>Cheilostomatida</taxon>
        <taxon>Flustrina</taxon>
        <taxon>Buguloidea</taxon>
        <taxon>Bugulidae</taxon>
        <taxon>Bugula</taxon>
    </lineage>
</organism>
<dbReference type="PANTHER" id="PTHR10681">
    <property type="entry name" value="THIOREDOXIN PEROXIDASE"/>
    <property type="match status" value="1"/>
</dbReference>
<comment type="catalytic activity">
    <reaction evidence="10">
        <text>a hydroperoxide + [thioredoxin]-dithiol = an alcohol + [thioredoxin]-disulfide + H2O</text>
        <dbReference type="Rhea" id="RHEA:62620"/>
        <dbReference type="Rhea" id="RHEA-COMP:10698"/>
        <dbReference type="Rhea" id="RHEA-COMP:10700"/>
        <dbReference type="ChEBI" id="CHEBI:15377"/>
        <dbReference type="ChEBI" id="CHEBI:29950"/>
        <dbReference type="ChEBI" id="CHEBI:30879"/>
        <dbReference type="ChEBI" id="CHEBI:35924"/>
        <dbReference type="ChEBI" id="CHEBI:50058"/>
        <dbReference type="EC" id="1.11.1.24"/>
    </reaction>
</comment>
<dbReference type="InterPro" id="IPR036249">
    <property type="entry name" value="Thioredoxin-like_sf"/>
</dbReference>
<dbReference type="GO" id="GO:0005829">
    <property type="term" value="C:cytosol"/>
    <property type="evidence" value="ECO:0007669"/>
    <property type="project" value="TreeGrafter"/>
</dbReference>
<sequence length="244" mass="27425">MISLLSKLKINIILPFVSLLCCIVVNCQEQCQTYAGGYVYPQELRPASGHKIQWSKALSTAVINGDFKDIKLSDFKGKYLVLFFYPLDFTFVCPTEIIAFSDRVEEFKAINTDVVAVSVDSHFTHLAWMNTPRAQGGLGKIKIPLLSDLTHKISKDYGVLLEDAGHTLRGLFIIDEKSTLRQITMNDLPVGRSVDETLRLVQAFQYTDKHGEVCPAGWKPGQDTIIPNPKDKLNYFTKHADEDL</sequence>
<dbReference type="GO" id="GO:0008379">
    <property type="term" value="F:thioredoxin peroxidase activity"/>
    <property type="evidence" value="ECO:0007669"/>
    <property type="project" value="TreeGrafter"/>
</dbReference>
<dbReference type="Pfam" id="PF10417">
    <property type="entry name" value="1-cysPrx_C"/>
    <property type="match status" value="1"/>
</dbReference>
<feature type="domain" description="Thioredoxin" evidence="14">
    <location>
        <begin position="46"/>
        <end position="206"/>
    </location>
</feature>
<dbReference type="InterPro" id="IPR019479">
    <property type="entry name" value="Peroxiredoxin_C"/>
</dbReference>
<dbReference type="GO" id="GO:0042744">
    <property type="term" value="P:hydrogen peroxide catabolic process"/>
    <property type="evidence" value="ECO:0007669"/>
    <property type="project" value="TreeGrafter"/>
</dbReference>
<dbReference type="GO" id="GO:0045454">
    <property type="term" value="P:cell redox homeostasis"/>
    <property type="evidence" value="ECO:0007669"/>
    <property type="project" value="TreeGrafter"/>
</dbReference>
<protein>
    <recommendedName>
        <fullName evidence="3">Thioredoxin peroxidase</fullName>
        <ecNumber evidence="2">1.11.1.24</ecNumber>
    </recommendedName>
    <alternativeName>
        <fullName evidence="9">Peroxiredoxin</fullName>
    </alternativeName>
    <alternativeName>
        <fullName evidence="11">Thioredoxin-dependent peroxide reductase</fullName>
    </alternativeName>
    <alternativeName>
        <fullName evidence="12">Thioredoxin-dependent peroxiredoxin</fullName>
    </alternativeName>
</protein>
<dbReference type="InterPro" id="IPR000866">
    <property type="entry name" value="AhpC/TSA"/>
</dbReference>
<evidence type="ECO:0000256" key="11">
    <source>
        <dbReference type="ARBA" id="ARBA00078288"/>
    </source>
</evidence>
<evidence type="ECO:0000256" key="3">
    <source>
        <dbReference type="ARBA" id="ARBA00018824"/>
    </source>
</evidence>
<accession>A0A7J7J682</accession>
<evidence type="ECO:0000256" key="13">
    <source>
        <dbReference type="SAM" id="SignalP"/>
    </source>
</evidence>
<evidence type="ECO:0000256" key="10">
    <source>
        <dbReference type="ARBA" id="ARBA00049091"/>
    </source>
</evidence>
<evidence type="ECO:0000256" key="8">
    <source>
        <dbReference type="ARBA" id="ARBA00023284"/>
    </source>
</evidence>
<dbReference type="Pfam" id="PF00578">
    <property type="entry name" value="AhpC-TSA"/>
    <property type="match status" value="1"/>
</dbReference>
<dbReference type="GO" id="GO:0005783">
    <property type="term" value="C:endoplasmic reticulum"/>
    <property type="evidence" value="ECO:0007669"/>
    <property type="project" value="TreeGrafter"/>
</dbReference>
<proteinExistence type="inferred from homology"/>
<evidence type="ECO:0000259" key="14">
    <source>
        <dbReference type="PROSITE" id="PS51352"/>
    </source>
</evidence>
<evidence type="ECO:0000256" key="1">
    <source>
        <dbReference type="ARBA" id="ARBA00009796"/>
    </source>
</evidence>
<dbReference type="SUPFAM" id="SSF52833">
    <property type="entry name" value="Thioredoxin-like"/>
    <property type="match status" value="1"/>
</dbReference>
<dbReference type="CDD" id="cd03015">
    <property type="entry name" value="PRX_Typ2cys"/>
    <property type="match status" value="1"/>
</dbReference>
<evidence type="ECO:0000313" key="15">
    <source>
        <dbReference type="EMBL" id="KAF6021535.1"/>
    </source>
</evidence>
<reference evidence="15" key="1">
    <citation type="submission" date="2020-06" db="EMBL/GenBank/DDBJ databases">
        <title>Draft genome of Bugula neritina, a colonial animal packing powerful symbionts and potential medicines.</title>
        <authorList>
            <person name="Rayko M."/>
        </authorList>
    </citation>
    <scope>NUCLEOTIDE SEQUENCE [LARGE SCALE GENOMIC DNA]</scope>
    <source>
        <strain evidence="15">Kwan_BN1</strain>
    </source>
</reference>
<evidence type="ECO:0000256" key="4">
    <source>
        <dbReference type="ARBA" id="ARBA00022559"/>
    </source>
</evidence>
<dbReference type="OrthoDB" id="185659at2759"/>
<keyword evidence="4" id="KW-0575">Peroxidase</keyword>
<evidence type="ECO:0000256" key="7">
    <source>
        <dbReference type="ARBA" id="ARBA00023157"/>
    </source>
</evidence>
<evidence type="ECO:0000313" key="16">
    <source>
        <dbReference type="Proteomes" id="UP000593567"/>
    </source>
</evidence>
<dbReference type="InterPro" id="IPR050217">
    <property type="entry name" value="Peroxiredoxin"/>
</dbReference>
<keyword evidence="8" id="KW-0676">Redox-active center</keyword>
<dbReference type="EMBL" id="VXIV02003014">
    <property type="protein sequence ID" value="KAF6021535.1"/>
    <property type="molecule type" value="Genomic_DNA"/>
</dbReference>
<dbReference type="GO" id="GO:0006979">
    <property type="term" value="P:response to oxidative stress"/>
    <property type="evidence" value="ECO:0007669"/>
    <property type="project" value="TreeGrafter"/>
</dbReference>
<evidence type="ECO:0000256" key="9">
    <source>
        <dbReference type="ARBA" id="ARBA00032077"/>
    </source>
</evidence>
<keyword evidence="5" id="KW-0049">Antioxidant</keyword>
<keyword evidence="13" id="KW-0732">Signal</keyword>
<comment type="similarity">
    <text evidence="1">Belongs to the peroxiredoxin family. AhpC/Prx1 subfamily.</text>
</comment>
<dbReference type="PANTHER" id="PTHR10681:SF171">
    <property type="entry name" value="PEROXIREDOXIN 4"/>
    <property type="match status" value="1"/>
</dbReference>
<keyword evidence="6" id="KW-0560">Oxidoreductase</keyword>
<evidence type="ECO:0000256" key="6">
    <source>
        <dbReference type="ARBA" id="ARBA00023002"/>
    </source>
</evidence>
<comment type="caution">
    <text evidence="15">The sequence shown here is derived from an EMBL/GenBank/DDBJ whole genome shotgun (WGS) entry which is preliminary data.</text>
</comment>
<dbReference type="FunFam" id="3.40.30.10:FF:000003">
    <property type="entry name" value="Peroxiredoxin 1"/>
    <property type="match status" value="1"/>
</dbReference>
<dbReference type="GO" id="GO:0033554">
    <property type="term" value="P:cellular response to stress"/>
    <property type="evidence" value="ECO:0007669"/>
    <property type="project" value="TreeGrafter"/>
</dbReference>
<dbReference type="Proteomes" id="UP000593567">
    <property type="component" value="Unassembled WGS sequence"/>
</dbReference>
<dbReference type="InterPro" id="IPR013766">
    <property type="entry name" value="Thioredoxin_domain"/>
</dbReference>
<dbReference type="EC" id="1.11.1.24" evidence="2"/>
<dbReference type="PROSITE" id="PS51352">
    <property type="entry name" value="THIOREDOXIN_2"/>
    <property type="match status" value="1"/>
</dbReference>
<feature type="chain" id="PRO_5029583982" description="Thioredoxin peroxidase" evidence="13">
    <location>
        <begin position="28"/>
        <end position="244"/>
    </location>
</feature>
<dbReference type="Gene3D" id="3.40.30.10">
    <property type="entry name" value="Glutaredoxin"/>
    <property type="match status" value="1"/>
</dbReference>
<evidence type="ECO:0000256" key="5">
    <source>
        <dbReference type="ARBA" id="ARBA00022862"/>
    </source>
</evidence>
<dbReference type="AlphaFoldDB" id="A0A7J7J682"/>
<gene>
    <name evidence="15" type="ORF">EB796_020156</name>
</gene>
<evidence type="ECO:0000256" key="2">
    <source>
        <dbReference type="ARBA" id="ARBA00013017"/>
    </source>
</evidence>
<keyword evidence="16" id="KW-1185">Reference proteome</keyword>
<name>A0A7J7J682_BUGNE</name>
<evidence type="ECO:0000256" key="12">
    <source>
        <dbReference type="ARBA" id="ARBA00079296"/>
    </source>
</evidence>
<feature type="signal peptide" evidence="13">
    <location>
        <begin position="1"/>
        <end position="27"/>
    </location>
</feature>
<keyword evidence="7" id="KW-1015">Disulfide bond</keyword>